<keyword evidence="18" id="KW-1185">Reference proteome</keyword>
<feature type="binding site" evidence="15">
    <location>
        <position position="165"/>
    </location>
    <ligand>
        <name>NAD(+)</name>
        <dbReference type="ChEBI" id="CHEBI:57540"/>
    </ligand>
</feature>
<proteinExistence type="inferred from homology"/>
<feature type="binding site" evidence="15">
    <location>
        <position position="305"/>
    </location>
    <ligand>
        <name>NAD(+)</name>
        <dbReference type="ChEBI" id="CHEBI:57540"/>
    </ligand>
</feature>
<evidence type="ECO:0000256" key="12">
    <source>
        <dbReference type="ARBA" id="ARBA00023211"/>
    </source>
</evidence>
<dbReference type="PIRSF" id="PIRSF001604">
    <property type="entry name" value="LigA"/>
    <property type="match status" value="1"/>
</dbReference>
<feature type="binding site" evidence="15">
    <location>
        <position position="281"/>
    </location>
    <ligand>
        <name>NAD(+)</name>
        <dbReference type="ChEBI" id="CHEBI:57540"/>
    </ligand>
</feature>
<dbReference type="NCBIfam" id="TIGR00575">
    <property type="entry name" value="dnlj"/>
    <property type="match status" value="1"/>
</dbReference>
<dbReference type="EMBL" id="CP060715">
    <property type="protein sequence ID" value="QNN60951.1"/>
    <property type="molecule type" value="Genomic_DNA"/>
</dbReference>
<evidence type="ECO:0000256" key="8">
    <source>
        <dbReference type="ARBA" id="ARBA00022833"/>
    </source>
</evidence>
<dbReference type="Gene3D" id="1.10.150.20">
    <property type="entry name" value="5' to 3' exonuclease, C-terminal subdomain"/>
    <property type="match status" value="2"/>
</dbReference>
<dbReference type="Pfam" id="PF03119">
    <property type="entry name" value="DNA_ligase_ZBD"/>
    <property type="match status" value="1"/>
</dbReference>
<keyword evidence="9 15" id="KW-0460">Magnesium</keyword>
<evidence type="ECO:0000256" key="11">
    <source>
        <dbReference type="ARBA" id="ARBA00023204"/>
    </source>
</evidence>
<dbReference type="GO" id="GO:0003677">
    <property type="term" value="F:DNA binding"/>
    <property type="evidence" value="ECO:0007669"/>
    <property type="project" value="InterPro"/>
</dbReference>
<dbReference type="InterPro" id="IPR018239">
    <property type="entry name" value="DNA_ligase_AS"/>
</dbReference>
<dbReference type="FunFam" id="3.30.470.30:FF:000001">
    <property type="entry name" value="DNA ligase"/>
    <property type="match status" value="1"/>
</dbReference>
<dbReference type="SUPFAM" id="SSF56091">
    <property type="entry name" value="DNA ligase/mRNA capping enzyme, catalytic domain"/>
    <property type="match status" value="1"/>
</dbReference>
<evidence type="ECO:0000313" key="17">
    <source>
        <dbReference type="EMBL" id="QNN60951.1"/>
    </source>
</evidence>
<comment type="function">
    <text evidence="1 15">DNA ligase that catalyzes the formation of phosphodiester linkages between 5'-phosphoryl and 3'-hydroxyl groups in double-stranded DNA using NAD as a coenzyme and as the energy source for the reaction. It is essential for DNA replication and repair of damaged DNA.</text>
</comment>
<comment type="catalytic activity">
    <reaction evidence="13 15">
        <text>NAD(+) + (deoxyribonucleotide)n-3'-hydroxyl + 5'-phospho-(deoxyribonucleotide)m = (deoxyribonucleotide)n+m + AMP + beta-nicotinamide D-nucleotide.</text>
        <dbReference type="EC" id="6.5.1.2"/>
    </reaction>
</comment>
<accession>A0A7G9RZC6</accession>
<keyword evidence="8 15" id="KW-0862">Zinc</keyword>
<dbReference type="SMART" id="SM00292">
    <property type="entry name" value="BRCT"/>
    <property type="match status" value="1"/>
</dbReference>
<dbReference type="KEGG" id="eio:H9L01_00850"/>
<dbReference type="Pfam" id="PF01653">
    <property type="entry name" value="DNA_ligase_aden"/>
    <property type="match status" value="1"/>
</dbReference>
<name>A0A7G9RZC6_9FIRM</name>
<dbReference type="GO" id="GO:0046872">
    <property type="term" value="F:metal ion binding"/>
    <property type="evidence" value="ECO:0007669"/>
    <property type="project" value="UniProtKB-KW"/>
</dbReference>
<dbReference type="SMART" id="SM00278">
    <property type="entry name" value="HhH1"/>
    <property type="match status" value="3"/>
</dbReference>
<dbReference type="FunFam" id="1.10.287.610:FF:000002">
    <property type="entry name" value="DNA ligase"/>
    <property type="match status" value="1"/>
</dbReference>
<dbReference type="InterPro" id="IPR012340">
    <property type="entry name" value="NA-bd_OB-fold"/>
</dbReference>
<dbReference type="Gene3D" id="1.10.287.610">
    <property type="entry name" value="Helix hairpin bin"/>
    <property type="match status" value="1"/>
</dbReference>
<dbReference type="GO" id="GO:0003911">
    <property type="term" value="F:DNA ligase (NAD+) activity"/>
    <property type="evidence" value="ECO:0007669"/>
    <property type="project" value="UniProtKB-UniRule"/>
</dbReference>
<dbReference type="Gene3D" id="2.40.50.140">
    <property type="entry name" value="Nucleic acid-binding proteins"/>
    <property type="match status" value="1"/>
</dbReference>
<keyword evidence="11 15" id="KW-0234">DNA repair</keyword>
<dbReference type="Gene3D" id="3.30.470.30">
    <property type="entry name" value="DNA ligase/mRNA capping enzyme"/>
    <property type="match status" value="1"/>
</dbReference>
<dbReference type="GO" id="GO:0006260">
    <property type="term" value="P:DNA replication"/>
    <property type="evidence" value="ECO:0007669"/>
    <property type="project" value="UniProtKB-KW"/>
</dbReference>
<keyword evidence="12 15" id="KW-0464">Manganese</keyword>
<dbReference type="SMART" id="SM00532">
    <property type="entry name" value="LIGANc"/>
    <property type="match status" value="1"/>
</dbReference>
<dbReference type="HAMAP" id="MF_01588">
    <property type="entry name" value="DNA_ligase_A"/>
    <property type="match status" value="1"/>
</dbReference>
<evidence type="ECO:0000256" key="4">
    <source>
        <dbReference type="ARBA" id="ARBA00022598"/>
    </source>
</evidence>
<evidence type="ECO:0000256" key="15">
    <source>
        <dbReference type="HAMAP-Rule" id="MF_01588"/>
    </source>
</evidence>
<evidence type="ECO:0000256" key="6">
    <source>
        <dbReference type="ARBA" id="ARBA00022723"/>
    </source>
</evidence>
<feature type="binding site" evidence="15">
    <location>
        <position position="402"/>
    </location>
    <ligand>
        <name>Zn(2+)</name>
        <dbReference type="ChEBI" id="CHEBI:29105"/>
    </ligand>
</feature>
<dbReference type="SUPFAM" id="SSF52113">
    <property type="entry name" value="BRCT domain"/>
    <property type="match status" value="1"/>
</dbReference>
<dbReference type="Pfam" id="PF12826">
    <property type="entry name" value="HHH_2"/>
    <property type="match status" value="1"/>
</dbReference>
<sequence>MSQNRILELRKLLHRYNYEYHVNDAPTIPDTEYDQLLKELNELEALHPEMADPNSPTQKVGGVVSDKFEKVVHRFPMYSLGNAFSFEDLKEFDSRIRQSYPGAEYVVELKIDGLAMSLDYEDGQFTQAVTRGDGTVGENVSSNVRVIQSVPLSLNEPVDVTVRGEVFMPNASFTRANELRKEMGEPLFANCRNAAAGTIRQLDSKVVASRGLDAFWYTLVNAEELEIEGQYEALTYLHNIGFKTNPEIKKFKTIAEVWERVQEIEALRDQYPYDIDGAVIKVNQFAIQNALGFTVKTPRFAIAYKFKAEEVKSRVEDIFVTVGRTGKITPNAKLTPVQISGSLVSYATLHNEDYIQRKDIRIGDDVLVRKAGEIIPEIVSVDVTNRTAAQVPYKFPETCPTCDGPLVRVADEADHYCVNADCPAKIVESLIHFASREAMNIDTLGEKRVLQLHEAGLLNTIQDIYTLHLHSNQLQTLEKMGDKSAEKLLTAIENSKQNTIDKLIFGLGIRHVGSKTSAVLARHFKTLTALMEATQEELLEIEEIGTVIADSVVSFFNVEDNVKCVQDLIEFGLNDEYVDAQVSQKFEGLKFVLTGTLQELTRSEAKKLIEAQGGSVSGSVSSKTDVVVYGESAGSKLAKAQELNIQTWDEAQFIQEVNS</sequence>
<evidence type="ECO:0000256" key="3">
    <source>
        <dbReference type="ARBA" id="ARBA00013308"/>
    </source>
</evidence>
<dbReference type="InterPro" id="IPR013840">
    <property type="entry name" value="DNAligase_N"/>
</dbReference>
<dbReference type="InterPro" id="IPR010994">
    <property type="entry name" value="RuvA_2-like"/>
</dbReference>
<keyword evidence="7 15" id="KW-0227">DNA damage</keyword>
<dbReference type="InterPro" id="IPR041663">
    <property type="entry name" value="DisA/LigA_HHH"/>
</dbReference>
<feature type="binding site" evidence="15">
    <location>
        <position position="108"/>
    </location>
    <ligand>
        <name>NAD(+)</name>
        <dbReference type="ChEBI" id="CHEBI:57540"/>
    </ligand>
</feature>
<dbReference type="SUPFAM" id="SSF47781">
    <property type="entry name" value="RuvA domain 2-like"/>
    <property type="match status" value="1"/>
</dbReference>
<dbReference type="RefSeq" id="WP_187534071.1">
    <property type="nucleotide sequence ID" value="NZ_CBCSHU010000017.1"/>
</dbReference>
<dbReference type="GO" id="GO:0006281">
    <property type="term" value="P:DNA repair"/>
    <property type="evidence" value="ECO:0007669"/>
    <property type="project" value="UniProtKB-KW"/>
</dbReference>
<comment type="similarity">
    <text evidence="14 15">Belongs to the NAD-dependent DNA ligase family. LigA subfamily.</text>
</comment>
<evidence type="ECO:0000256" key="14">
    <source>
        <dbReference type="ARBA" id="ARBA00060881"/>
    </source>
</evidence>
<reference evidence="17 18" key="1">
    <citation type="submission" date="2020-08" db="EMBL/GenBank/DDBJ databases">
        <title>Genome sequence of Erysipelothrix inopinata DSM 15511T.</title>
        <authorList>
            <person name="Hyun D.-W."/>
            <person name="Bae J.-W."/>
        </authorList>
    </citation>
    <scope>NUCLEOTIDE SEQUENCE [LARGE SCALE GENOMIC DNA]</scope>
    <source>
        <strain evidence="17 18">DSM 15511</strain>
    </source>
</reference>
<feature type="binding site" evidence="15">
    <location>
        <begin position="30"/>
        <end position="34"/>
    </location>
    <ligand>
        <name>NAD(+)</name>
        <dbReference type="ChEBI" id="CHEBI:57540"/>
    </ligand>
</feature>
<dbReference type="Proteomes" id="UP000515928">
    <property type="component" value="Chromosome"/>
</dbReference>
<evidence type="ECO:0000256" key="7">
    <source>
        <dbReference type="ARBA" id="ARBA00022763"/>
    </source>
</evidence>
<dbReference type="FunFam" id="1.10.150.20:FF:000007">
    <property type="entry name" value="DNA ligase"/>
    <property type="match status" value="1"/>
</dbReference>
<keyword evidence="10 15" id="KW-0520">NAD</keyword>
<dbReference type="PROSITE" id="PS50172">
    <property type="entry name" value="BRCT"/>
    <property type="match status" value="1"/>
</dbReference>
<evidence type="ECO:0000313" key="18">
    <source>
        <dbReference type="Proteomes" id="UP000515928"/>
    </source>
</evidence>
<evidence type="ECO:0000259" key="16">
    <source>
        <dbReference type="PROSITE" id="PS50172"/>
    </source>
</evidence>
<dbReference type="NCBIfam" id="NF005932">
    <property type="entry name" value="PRK07956.1"/>
    <property type="match status" value="1"/>
</dbReference>
<feature type="active site" description="N6-AMP-lysine intermediate" evidence="15">
    <location>
        <position position="110"/>
    </location>
</feature>
<feature type="binding site" evidence="15">
    <location>
        <position position="422"/>
    </location>
    <ligand>
        <name>Zn(2+)</name>
        <dbReference type="ChEBI" id="CHEBI:29105"/>
    </ligand>
</feature>
<dbReference type="PANTHER" id="PTHR23389:SF9">
    <property type="entry name" value="DNA LIGASE"/>
    <property type="match status" value="1"/>
</dbReference>
<dbReference type="EC" id="6.5.1.2" evidence="2 15"/>
<dbReference type="FunFam" id="1.10.150.20:FF:000006">
    <property type="entry name" value="DNA ligase"/>
    <property type="match status" value="1"/>
</dbReference>
<dbReference type="CDD" id="cd17748">
    <property type="entry name" value="BRCT_DNA_ligase_like"/>
    <property type="match status" value="1"/>
</dbReference>
<dbReference type="CDD" id="cd00114">
    <property type="entry name" value="LIGANc"/>
    <property type="match status" value="1"/>
</dbReference>
<dbReference type="InterPro" id="IPR004149">
    <property type="entry name" value="Znf_DNAligase_C4"/>
</dbReference>
<feature type="binding site" evidence="15">
    <location>
        <position position="131"/>
    </location>
    <ligand>
        <name>NAD(+)</name>
        <dbReference type="ChEBI" id="CHEBI:57540"/>
    </ligand>
</feature>
<dbReference type="InterPro" id="IPR001357">
    <property type="entry name" value="BRCT_dom"/>
</dbReference>
<evidence type="ECO:0000256" key="1">
    <source>
        <dbReference type="ARBA" id="ARBA00004067"/>
    </source>
</evidence>
<keyword evidence="4 15" id="KW-0436">Ligase</keyword>
<feature type="binding site" evidence="15">
    <location>
        <position position="399"/>
    </location>
    <ligand>
        <name>Zn(2+)</name>
        <dbReference type="ChEBI" id="CHEBI:29105"/>
    </ligand>
</feature>
<dbReference type="Pfam" id="PF03120">
    <property type="entry name" value="OB_DNA_ligase"/>
    <property type="match status" value="1"/>
</dbReference>
<evidence type="ECO:0000256" key="5">
    <source>
        <dbReference type="ARBA" id="ARBA00022705"/>
    </source>
</evidence>
<dbReference type="InterPro" id="IPR003583">
    <property type="entry name" value="Hlx-hairpin-Hlx_DNA-bd_motif"/>
</dbReference>
<evidence type="ECO:0000256" key="9">
    <source>
        <dbReference type="ARBA" id="ARBA00022842"/>
    </source>
</evidence>
<dbReference type="Gene3D" id="6.20.10.30">
    <property type="match status" value="1"/>
</dbReference>
<dbReference type="AlphaFoldDB" id="A0A7G9RZC6"/>
<dbReference type="PROSITE" id="PS01055">
    <property type="entry name" value="DNA_LIGASE_N1"/>
    <property type="match status" value="1"/>
</dbReference>
<keyword evidence="6 15" id="KW-0479">Metal-binding</keyword>
<dbReference type="InterPro" id="IPR013839">
    <property type="entry name" value="DNAligase_adenylation"/>
</dbReference>
<dbReference type="GO" id="GO:0005829">
    <property type="term" value="C:cytosol"/>
    <property type="evidence" value="ECO:0007669"/>
    <property type="project" value="TreeGrafter"/>
</dbReference>
<dbReference type="SUPFAM" id="SSF50249">
    <property type="entry name" value="Nucleic acid-binding proteins"/>
    <property type="match status" value="1"/>
</dbReference>
<dbReference type="InterPro" id="IPR004150">
    <property type="entry name" value="NAD_DNA_ligase_OB"/>
</dbReference>
<dbReference type="InterPro" id="IPR001679">
    <property type="entry name" value="DNA_ligase"/>
</dbReference>
<dbReference type="Pfam" id="PF00533">
    <property type="entry name" value="BRCT"/>
    <property type="match status" value="1"/>
</dbReference>
<dbReference type="FunFam" id="2.40.50.140:FF:000012">
    <property type="entry name" value="DNA ligase"/>
    <property type="match status" value="1"/>
</dbReference>
<protein>
    <recommendedName>
        <fullName evidence="3 15">DNA ligase</fullName>
        <ecNumber evidence="2 15">6.5.1.2</ecNumber>
    </recommendedName>
    <alternativeName>
        <fullName evidence="15">Polydeoxyribonucleotide synthase [NAD(+)]</fullName>
    </alternativeName>
</protein>
<dbReference type="Pfam" id="PF14520">
    <property type="entry name" value="HHH_5"/>
    <property type="match status" value="1"/>
</dbReference>
<evidence type="ECO:0000256" key="2">
    <source>
        <dbReference type="ARBA" id="ARBA00012722"/>
    </source>
</evidence>
<evidence type="ECO:0000256" key="10">
    <source>
        <dbReference type="ARBA" id="ARBA00023027"/>
    </source>
</evidence>
<organism evidence="17 18">
    <name type="scientific">Erysipelothrix inopinata</name>
    <dbReference type="NCBI Taxonomy" id="225084"/>
    <lineage>
        <taxon>Bacteria</taxon>
        <taxon>Bacillati</taxon>
        <taxon>Bacillota</taxon>
        <taxon>Erysipelotrichia</taxon>
        <taxon>Erysipelotrichales</taxon>
        <taxon>Erysipelotrichaceae</taxon>
        <taxon>Erysipelothrix</taxon>
    </lineage>
</organism>
<feature type="domain" description="BRCT" evidence="16">
    <location>
        <begin position="581"/>
        <end position="659"/>
    </location>
</feature>
<evidence type="ECO:0000256" key="13">
    <source>
        <dbReference type="ARBA" id="ARBA00034005"/>
    </source>
</evidence>
<feature type="binding site" evidence="15">
    <location>
        <position position="417"/>
    </location>
    <ligand>
        <name>Zn(2+)</name>
        <dbReference type="ChEBI" id="CHEBI:29105"/>
    </ligand>
</feature>
<dbReference type="PANTHER" id="PTHR23389">
    <property type="entry name" value="CHROMOSOME TRANSMISSION FIDELITY FACTOR 18"/>
    <property type="match status" value="1"/>
</dbReference>
<dbReference type="InterPro" id="IPR036420">
    <property type="entry name" value="BRCT_dom_sf"/>
</dbReference>
<comment type="cofactor">
    <cofactor evidence="15">
        <name>Mg(2+)</name>
        <dbReference type="ChEBI" id="CHEBI:18420"/>
    </cofactor>
    <cofactor evidence="15">
        <name>Mn(2+)</name>
        <dbReference type="ChEBI" id="CHEBI:29035"/>
    </cofactor>
</comment>
<gene>
    <name evidence="15 17" type="primary">ligA</name>
    <name evidence="17" type="ORF">H9L01_00850</name>
</gene>
<keyword evidence="5 15" id="KW-0235">DNA replication</keyword>
<feature type="binding site" evidence="15">
    <location>
        <begin position="79"/>
        <end position="80"/>
    </location>
    <ligand>
        <name>NAD(+)</name>
        <dbReference type="ChEBI" id="CHEBI:57540"/>
    </ligand>
</feature>
<dbReference type="Gene3D" id="3.40.50.10190">
    <property type="entry name" value="BRCT domain"/>
    <property type="match status" value="1"/>
</dbReference>